<dbReference type="SMART" id="SM00822">
    <property type="entry name" value="PKS_KR"/>
    <property type="match status" value="1"/>
</dbReference>
<dbReference type="SUPFAM" id="SSF52151">
    <property type="entry name" value="FabD/lysophospholipase-like"/>
    <property type="match status" value="1"/>
</dbReference>
<dbReference type="GO" id="GO:0005737">
    <property type="term" value="C:cytoplasm"/>
    <property type="evidence" value="ECO:0007669"/>
    <property type="project" value="TreeGrafter"/>
</dbReference>
<dbReference type="InterPro" id="IPR020841">
    <property type="entry name" value="PKS_Beta-ketoAc_synthase_dom"/>
</dbReference>
<dbReference type="InterPro" id="IPR036291">
    <property type="entry name" value="NAD(P)-bd_dom_sf"/>
</dbReference>
<keyword evidence="1" id="KW-0596">Phosphopantetheine</keyword>
<dbReference type="InterPro" id="IPR014030">
    <property type="entry name" value="Ketoacyl_synth_N"/>
</dbReference>
<dbReference type="GO" id="GO:0031177">
    <property type="term" value="F:phosphopantetheine binding"/>
    <property type="evidence" value="ECO:0007669"/>
    <property type="project" value="InterPro"/>
</dbReference>
<dbReference type="GO" id="GO:0071770">
    <property type="term" value="P:DIM/DIP cell wall layer assembly"/>
    <property type="evidence" value="ECO:0007669"/>
    <property type="project" value="TreeGrafter"/>
</dbReference>
<dbReference type="InterPro" id="IPR016039">
    <property type="entry name" value="Thiolase-like"/>
</dbReference>
<dbReference type="InterPro" id="IPR050091">
    <property type="entry name" value="PKS_NRPS_Biosynth_Enz"/>
</dbReference>
<dbReference type="Pfam" id="PF08659">
    <property type="entry name" value="KR"/>
    <property type="match status" value="1"/>
</dbReference>
<dbReference type="Gene3D" id="1.10.1200.10">
    <property type="entry name" value="ACP-like"/>
    <property type="match status" value="1"/>
</dbReference>
<dbReference type="CDD" id="cd00833">
    <property type="entry name" value="PKS"/>
    <property type="match status" value="1"/>
</dbReference>
<keyword evidence="3" id="KW-0808">Transferase</keyword>
<organism evidence="9 10">
    <name type="scientific">Leptolyngbya foveolarum</name>
    <dbReference type="NCBI Taxonomy" id="47253"/>
    <lineage>
        <taxon>Bacteria</taxon>
        <taxon>Bacillati</taxon>
        <taxon>Cyanobacteriota</taxon>
        <taxon>Cyanophyceae</taxon>
        <taxon>Leptolyngbyales</taxon>
        <taxon>Leptolyngbyaceae</taxon>
        <taxon>Leptolyngbya group</taxon>
        <taxon>Leptolyngbya</taxon>
    </lineage>
</organism>
<dbReference type="InterPro" id="IPR016036">
    <property type="entry name" value="Malonyl_transacylase_ACP-bd"/>
</dbReference>
<evidence type="ECO:0000256" key="6">
    <source>
        <dbReference type="ARBA" id="ARBA00023268"/>
    </source>
</evidence>
<dbReference type="InterPro" id="IPR016035">
    <property type="entry name" value="Acyl_Trfase/lysoPLipase"/>
</dbReference>
<evidence type="ECO:0000259" key="8">
    <source>
        <dbReference type="PROSITE" id="PS52004"/>
    </source>
</evidence>
<name>A0A2W4U3V4_9CYAN</name>
<dbReference type="InterPro" id="IPR020806">
    <property type="entry name" value="PKS_PP-bd"/>
</dbReference>
<dbReference type="GO" id="GO:0044550">
    <property type="term" value="P:secondary metabolite biosynthetic process"/>
    <property type="evidence" value="ECO:0007669"/>
    <property type="project" value="UniProtKB-ARBA"/>
</dbReference>
<dbReference type="InterPro" id="IPR049490">
    <property type="entry name" value="C883_1060-like_KR_N"/>
</dbReference>
<evidence type="ECO:0000259" key="7">
    <source>
        <dbReference type="PROSITE" id="PS50075"/>
    </source>
</evidence>
<dbReference type="InterPro" id="IPR036736">
    <property type="entry name" value="ACP-like_sf"/>
</dbReference>
<dbReference type="InterPro" id="IPR013968">
    <property type="entry name" value="PKS_KR"/>
</dbReference>
<dbReference type="Pfam" id="PF21394">
    <property type="entry name" value="Beta-ketacyl_N"/>
    <property type="match status" value="1"/>
</dbReference>
<dbReference type="SUPFAM" id="SSF53901">
    <property type="entry name" value="Thiolase-like"/>
    <property type="match status" value="1"/>
</dbReference>
<dbReference type="FunFam" id="3.40.47.10:FF:000042">
    <property type="entry name" value="Polyketide synthase Pks13"/>
    <property type="match status" value="1"/>
</dbReference>
<dbReference type="Gene3D" id="3.40.366.10">
    <property type="entry name" value="Malonyl-Coenzyme A Acyl Carrier Protein, domain 2"/>
    <property type="match status" value="1"/>
</dbReference>
<dbReference type="GO" id="GO:0004312">
    <property type="term" value="F:fatty acid synthase activity"/>
    <property type="evidence" value="ECO:0007669"/>
    <property type="project" value="TreeGrafter"/>
</dbReference>
<dbReference type="InterPro" id="IPR014043">
    <property type="entry name" value="Acyl_transferase_dom"/>
</dbReference>
<dbReference type="SUPFAM" id="SSF47336">
    <property type="entry name" value="ACP-like"/>
    <property type="match status" value="1"/>
</dbReference>
<dbReference type="PROSITE" id="PS52004">
    <property type="entry name" value="KS3_2"/>
    <property type="match status" value="1"/>
</dbReference>
<dbReference type="SUPFAM" id="SSF55048">
    <property type="entry name" value="Probable ACP-binding domain of malonyl-CoA ACP transacylase"/>
    <property type="match status" value="1"/>
</dbReference>
<dbReference type="EMBL" id="QBMC01000092">
    <property type="protein sequence ID" value="PZO15512.1"/>
    <property type="molecule type" value="Genomic_DNA"/>
</dbReference>
<dbReference type="CDD" id="cd08953">
    <property type="entry name" value="KR_2_SDR_x"/>
    <property type="match status" value="1"/>
</dbReference>
<dbReference type="GO" id="GO:0006633">
    <property type="term" value="P:fatty acid biosynthetic process"/>
    <property type="evidence" value="ECO:0007669"/>
    <property type="project" value="TreeGrafter"/>
</dbReference>
<keyword evidence="4" id="KW-0276">Fatty acid metabolism</keyword>
<dbReference type="Proteomes" id="UP000249354">
    <property type="component" value="Unassembled WGS sequence"/>
</dbReference>
<sequence>MTDRLDDIAIISLAGRFPGAKNVEQFWQNLAAGVEAIRPFTSAEVLATGIDPACLQDPDYVTAGAPLDDIDCFDAAFFGYSPKEATLMDPQQRVFLEYAWEALERAGYAPTQCPGRVGVYAGVSSNDYWQILQTRPDLTTSVGDYQTLLGNDKDFLSTRISYKLNLKGPSLTVQTACSTALVATNLACQSLLAYQCDMALAGGVSIHVPQTAGYRYQPGSILSPDGHCRAFDAQAQGTVGGNGVGLVVLKRLEDAIAAGDPIYAVIRGAAMNNDGADKVGYTAPSVTGQANAIEEALAIAAVPSETLSYVETHGTGTTLGDPIEIAALTQAFNTSKRQFCAVGSVKSNIGHLDAAAGIAGLIKTTLALHHRQLPPSLHFEQPNPQIDFANSPFYVNTQLQDWQSQLPRRAGVSAMGIGGTNAHIVLEEAPALKRSGSSRPSQLLLLSAKTPEALTRAAQNLAQHLETHTTTPLSLPDVAYTLQVGREDFAYRHKLVCQHPDEAIADLKAYPSVPAEPVGQQPSVAFLFPGQGTQYVEMARELYETEPDFRQTIDACSEHLQSQAQSQDQTHWDLRSLLYPQPDQLETAQAQLQQTAIAQPALFVIEYALARFWMQWGVEPQALLGHSLGEYVAACLAGVFSLADALYLVTTRGKLMQEMPAGQMLSVALSEEQLQPYLGDASGDVSNNDLWLAVNNGPQLCVVSGTVVAIAALQTRLEADSIVCRLLKTSHAFHSPLMTAALEPFQKAVSQVTLHPPQIPLISNVTGTWLTPEAATDPKYWADHLRQPVQFSKGVGELLKQLPTVLLEVGPGRTLATLARQQVLGDTQVLTSLRHPKDSVSDLAFLLDTLGQLWQTGTAINWTAFYAHEQRRRVRLPTYPFERQPYWIELAPAAAQSVTMRDSRSPIAQPVDQWFYLPSWKQSPIPYAADANTGSAPQTWLIFIDEQGLGERLAQRLMAEHHRVISVHAGAQFQQQENGYGLNPSQPSDYQALVRSLNAAGQHPDVIVHGWSLSLRSLATVYSNEFETAQDLGFYSVLFLTQSLQHAQHATPLTLWLLTNQVHDITGAELLHPEQASVVGMPSVISQECPSIRCCSLDVALPDVSTPLKRSPEALDSVIDSLWADLMNRDPGDLMIAYRGSHRWRQTFDALPLPALEQRPQRLRSHGVYLITGGLTGIGLAIAQYLAQAVQAKLAFLEPEALPPRDQWPQWLSIQPDTHPLSRKISSLQQLESLGSDVLIVTAQVDRHDQVQSAIEQIESTWGSIQGVLHTAETTAEASFRPIQQTERTDCEWQFSPKARGLQVLATVLKDRSLDFCLVQSSISAQLGGFIAHSAANWSMDAFVHALHKNQQTPWISVNWEGWRFWEKGDSVTTATLSPEEGVETFKRILMLCHPRWQIPQVVVSTTDLTDRIQQQTHRLDHTANLVKSNHSLGEHHPSPIAPENGPQNAIEQTVAEIWRDLLGIEHFDRQDAFFELGGHSLLAVQVMSRIREAFQVELPLRILLIEQPTIAGLAAAIAAEIAATTPAISASQSSQPKRLDEVQLILDDLEGLSSEDLKALLATS</sequence>
<dbReference type="PANTHER" id="PTHR43775">
    <property type="entry name" value="FATTY ACID SYNTHASE"/>
    <property type="match status" value="1"/>
</dbReference>
<protein>
    <submittedName>
        <fullName evidence="9">Uncharacterized protein</fullName>
    </submittedName>
</protein>
<keyword evidence="2" id="KW-0597">Phosphoprotein</keyword>
<dbReference type="Gene3D" id="3.40.47.10">
    <property type="match status" value="1"/>
</dbReference>
<dbReference type="InterPro" id="IPR057326">
    <property type="entry name" value="KR_dom"/>
</dbReference>
<dbReference type="PANTHER" id="PTHR43775:SF51">
    <property type="entry name" value="INACTIVE PHENOLPHTHIOCEROL SYNTHESIS POLYKETIDE SYNTHASE TYPE I PKS1-RELATED"/>
    <property type="match status" value="1"/>
</dbReference>
<dbReference type="Pfam" id="PF02801">
    <property type="entry name" value="Ketoacyl-synt_C"/>
    <property type="match status" value="1"/>
</dbReference>
<dbReference type="Pfam" id="PF00109">
    <property type="entry name" value="ketoacyl-synt"/>
    <property type="match status" value="1"/>
</dbReference>
<comment type="caution">
    <text evidence="9">The sequence shown here is derived from an EMBL/GenBank/DDBJ whole genome shotgun (WGS) entry which is preliminary data.</text>
</comment>
<reference evidence="10" key="1">
    <citation type="submission" date="2018-04" db="EMBL/GenBank/DDBJ databases">
        <authorList>
            <person name="Cornet L."/>
        </authorList>
    </citation>
    <scope>NUCLEOTIDE SEQUENCE [LARGE SCALE GENOMIC DNA]</scope>
</reference>
<dbReference type="SMART" id="SM00827">
    <property type="entry name" value="PKS_AT"/>
    <property type="match status" value="1"/>
</dbReference>
<dbReference type="SMART" id="SM00825">
    <property type="entry name" value="PKS_KS"/>
    <property type="match status" value="1"/>
</dbReference>
<dbReference type="InterPro" id="IPR001227">
    <property type="entry name" value="Ac_transferase_dom_sf"/>
</dbReference>
<dbReference type="FunFam" id="1.10.1200.10:FF:000016">
    <property type="entry name" value="Non-ribosomal peptide synthase"/>
    <property type="match status" value="1"/>
</dbReference>
<dbReference type="InterPro" id="IPR014031">
    <property type="entry name" value="Ketoacyl_synth_C"/>
</dbReference>
<keyword evidence="5" id="KW-0443">Lipid metabolism</keyword>
<evidence type="ECO:0000313" key="9">
    <source>
        <dbReference type="EMBL" id="PZO15512.1"/>
    </source>
</evidence>
<dbReference type="Gene3D" id="3.40.50.720">
    <property type="entry name" value="NAD(P)-binding Rossmann-like Domain"/>
    <property type="match status" value="1"/>
</dbReference>
<accession>A0A2W4U3V4</accession>
<evidence type="ECO:0000256" key="4">
    <source>
        <dbReference type="ARBA" id="ARBA00022832"/>
    </source>
</evidence>
<proteinExistence type="predicted"/>
<dbReference type="Pfam" id="PF00550">
    <property type="entry name" value="PP-binding"/>
    <property type="match status" value="1"/>
</dbReference>
<dbReference type="InterPro" id="IPR009081">
    <property type="entry name" value="PP-bd_ACP"/>
</dbReference>
<dbReference type="SUPFAM" id="SSF51735">
    <property type="entry name" value="NAD(P)-binding Rossmann-fold domains"/>
    <property type="match status" value="2"/>
</dbReference>
<dbReference type="Pfam" id="PF00698">
    <property type="entry name" value="Acyl_transf_1"/>
    <property type="match status" value="1"/>
</dbReference>
<dbReference type="PROSITE" id="PS50075">
    <property type="entry name" value="CARRIER"/>
    <property type="match status" value="1"/>
</dbReference>
<dbReference type="GO" id="GO:0005886">
    <property type="term" value="C:plasma membrane"/>
    <property type="evidence" value="ECO:0007669"/>
    <property type="project" value="TreeGrafter"/>
</dbReference>
<evidence type="ECO:0000313" key="10">
    <source>
        <dbReference type="Proteomes" id="UP000249354"/>
    </source>
</evidence>
<dbReference type="SMART" id="SM00823">
    <property type="entry name" value="PKS_PP"/>
    <property type="match status" value="1"/>
</dbReference>
<keyword evidence="6" id="KW-0511">Multifunctional enzyme</keyword>
<evidence type="ECO:0000256" key="2">
    <source>
        <dbReference type="ARBA" id="ARBA00022553"/>
    </source>
</evidence>
<feature type="domain" description="Carrier" evidence="7">
    <location>
        <begin position="1446"/>
        <end position="1522"/>
    </location>
</feature>
<evidence type="ECO:0000256" key="3">
    <source>
        <dbReference type="ARBA" id="ARBA00022679"/>
    </source>
</evidence>
<dbReference type="Gene3D" id="3.30.70.250">
    <property type="entry name" value="Malonyl-CoA ACP transacylase, ACP-binding"/>
    <property type="match status" value="1"/>
</dbReference>
<feature type="domain" description="Ketosynthase family 3 (KS3)" evidence="8">
    <location>
        <begin position="5"/>
        <end position="428"/>
    </location>
</feature>
<evidence type="ECO:0000256" key="1">
    <source>
        <dbReference type="ARBA" id="ARBA00022450"/>
    </source>
</evidence>
<dbReference type="Gene3D" id="3.30.70.3290">
    <property type="match status" value="1"/>
</dbReference>
<reference evidence="9 10" key="2">
    <citation type="submission" date="2018-06" db="EMBL/GenBank/DDBJ databases">
        <title>Metagenomic assembly of (sub)arctic Cyanobacteria and their associated microbiome from non-axenic cultures.</title>
        <authorList>
            <person name="Baurain D."/>
        </authorList>
    </citation>
    <scope>NUCLEOTIDE SEQUENCE [LARGE SCALE GENOMIC DNA]</scope>
    <source>
        <strain evidence="9">ULC129bin1</strain>
    </source>
</reference>
<gene>
    <name evidence="9" type="ORF">DCF25_13595</name>
</gene>
<evidence type="ECO:0000256" key="5">
    <source>
        <dbReference type="ARBA" id="ARBA00023098"/>
    </source>
</evidence>
<dbReference type="Pfam" id="PF22621">
    <property type="entry name" value="CurL-like_PKS_C"/>
    <property type="match status" value="1"/>
</dbReference>